<accession>Q4BVQ8</accession>
<sequence>MSKINNQAIPSKIMNQFEFGDSPRWTQDAEKKLKNIPFFVRTQARQRIEDLARAANSDEITVEMVEQARLEFGQ</sequence>
<evidence type="ECO:0000313" key="3">
    <source>
        <dbReference type="Proteomes" id="UP000003922"/>
    </source>
</evidence>
<dbReference type="InterPro" id="IPR013580">
    <property type="entry name" value="LI-POR_suB-like_C"/>
</dbReference>
<dbReference type="GO" id="GO:0015995">
    <property type="term" value="P:chlorophyll biosynthetic process"/>
    <property type="evidence" value="ECO:0007669"/>
    <property type="project" value="InterPro"/>
</dbReference>
<proteinExistence type="predicted"/>
<dbReference type="KEGG" id="cwa:CwatDRAFT_0913"/>
<feature type="domain" description="Light-independent protochlorophyllide reductase subunit B-like C-terminal" evidence="1">
    <location>
        <begin position="25"/>
        <end position="69"/>
    </location>
</feature>
<reference evidence="2" key="1">
    <citation type="submission" date="2004-02" db="EMBL/GenBank/DDBJ databases">
        <authorList>
            <consortium name="DOE Joint Genome Institute"/>
        </authorList>
    </citation>
    <scope>NUCLEOTIDE SEQUENCE [LARGE SCALE GENOMIC DNA]</scope>
    <source>
        <strain evidence="2">WH 8501</strain>
    </source>
</reference>
<keyword evidence="3" id="KW-1185">Reference proteome</keyword>
<organism evidence="2 3">
    <name type="scientific">Crocosphaera watsonii WH 8501</name>
    <dbReference type="NCBI Taxonomy" id="165597"/>
    <lineage>
        <taxon>Bacteria</taxon>
        <taxon>Bacillati</taxon>
        <taxon>Cyanobacteriota</taxon>
        <taxon>Cyanophyceae</taxon>
        <taxon>Oscillatoriophycideae</taxon>
        <taxon>Chroococcales</taxon>
        <taxon>Aphanothecaceae</taxon>
        <taxon>Crocosphaera</taxon>
    </lineage>
</organism>
<dbReference type="AlphaFoldDB" id="Q4BVQ8"/>
<dbReference type="Proteomes" id="UP000003922">
    <property type="component" value="Unassembled WGS sequence"/>
</dbReference>
<comment type="caution">
    <text evidence="2">The sequence shown here is derived from an EMBL/GenBank/DDBJ whole genome shotgun (WGS) entry which is preliminary data.</text>
</comment>
<evidence type="ECO:0000259" key="1">
    <source>
        <dbReference type="Pfam" id="PF08369"/>
    </source>
</evidence>
<dbReference type="EMBL" id="AADV02000195">
    <property type="protein sequence ID" value="EAM47991.1"/>
    <property type="molecule type" value="Genomic_DNA"/>
</dbReference>
<name>Q4BVQ8_CROWT</name>
<reference evidence="2" key="3">
    <citation type="submission" date="2016-12" db="EMBL/GenBank/DDBJ databases">
        <title>Annotation of the draft genome assembly of Crocosphaera watsonii WH 8501.</title>
        <authorList>
            <consortium name="US DOE Joint Genome Institute (JGI-ORNL)"/>
            <person name="Larimer F."/>
            <person name="Land M."/>
        </authorList>
    </citation>
    <scope>NUCLEOTIDE SEQUENCE</scope>
    <source>
        <strain evidence="2">WH 8501</strain>
    </source>
</reference>
<dbReference type="GO" id="GO:0015979">
    <property type="term" value="P:photosynthesis"/>
    <property type="evidence" value="ECO:0007669"/>
    <property type="project" value="InterPro"/>
</dbReference>
<dbReference type="InterPro" id="IPR042298">
    <property type="entry name" value="P-CP_red_C"/>
</dbReference>
<evidence type="ECO:0000313" key="2">
    <source>
        <dbReference type="EMBL" id="EAM47991.1"/>
    </source>
</evidence>
<protein>
    <recommendedName>
        <fullName evidence="1">Light-independent protochlorophyllide reductase subunit B-like C-terminal domain-containing protein</fullName>
    </recommendedName>
</protein>
<dbReference type="GO" id="GO:0016491">
    <property type="term" value="F:oxidoreductase activity"/>
    <property type="evidence" value="ECO:0007669"/>
    <property type="project" value="InterPro"/>
</dbReference>
<dbReference type="Pfam" id="PF08369">
    <property type="entry name" value="PCP_red"/>
    <property type="match status" value="1"/>
</dbReference>
<reference evidence="2" key="2">
    <citation type="submission" date="2005-06" db="EMBL/GenBank/DDBJ databases">
        <title>Sequencing of the draft genome and assembly of Crocosphaera watsonii WH 8501.</title>
        <authorList>
            <consortium name="US DOE Joint Genome Institute (JGI-PGF)"/>
            <person name="Copeland A."/>
            <person name="Lucas S."/>
            <person name="Lapidus A."/>
            <person name="Barry K."/>
            <person name="Detter C."/>
            <person name="Glavina T."/>
            <person name="Hammon N."/>
            <person name="Israni S."/>
            <person name="Pitluck S."/>
            <person name="Richardson P."/>
        </authorList>
    </citation>
    <scope>NUCLEOTIDE SEQUENCE [LARGE SCALE GENOMIC DNA]</scope>
    <source>
        <strain evidence="2">WH 8501</strain>
    </source>
</reference>
<gene>
    <name evidence="2" type="ORF">CwatDRAFT_0913</name>
</gene>
<dbReference type="Gene3D" id="1.10.8.550">
    <property type="entry name" value="Proto-chlorophyllide reductase 57 kD subunit B"/>
    <property type="match status" value="1"/>
</dbReference>